<dbReference type="Gene3D" id="3.10.110.10">
    <property type="entry name" value="Ubiquitin Conjugating Enzyme"/>
    <property type="match status" value="1"/>
</dbReference>
<dbReference type="InterPro" id="IPR000608">
    <property type="entry name" value="UBC"/>
</dbReference>
<dbReference type="AlphaFoldDB" id="A0A6C0K519"/>
<sequence length="133" mass="15203">MQAAHSRRLQREIRNYHDNGLSYIVSKYYDLSYDPNNILHWSANLHCLPVKWHEGKNYAIDIILTDDYPLSPPTVRFLNTVNCQCVHPDTGIMSCSILNKNGGARNWSPALTIPGLIMSIISILTDEDSKRIY</sequence>
<reference evidence="2" key="1">
    <citation type="journal article" date="2020" name="Nature">
        <title>Giant virus diversity and host interactions through global metagenomics.</title>
        <authorList>
            <person name="Schulz F."/>
            <person name="Roux S."/>
            <person name="Paez-Espino D."/>
            <person name="Jungbluth S."/>
            <person name="Walsh D.A."/>
            <person name="Denef V.J."/>
            <person name="McMahon K.D."/>
            <person name="Konstantinidis K.T."/>
            <person name="Eloe-Fadrosh E.A."/>
            <person name="Kyrpides N.C."/>
            <person name="Woyke T."/>
        </authorList>
    </citation>
    <scope>NUCLEOTIDE SEQUENCE</scope>
    <source>
        <strain evidence="2">GVMAG-S-1101171-110</strain>
    </source>
</reference>
<proteinExistence type="predicted"/>
<protein>
    <recommendedName>
        <fullName evidence="1">UBC core domain-containing protein</fullName>
    </recommendedName>
</protein>
<dbReference type="CDD" id="cd00195">
    <property type="entry name" value="UBCc_UEV"/>
    <property type="match status" value="1"/>
</dbReference>
<evidence type="ECO:0000313" key="2">
    <source>
        <dbReference type="EMBL" id="QHU12186.1"/>
    </source>
</evidence>
<dbReference type="Pfam" id="PF00179">
    <property type="entry name" value="UQ_con"/>
    <property type="match status" value="1"/>
</dbReference>
<feature type="domain" description="UBC core" evidence="1">
    <location>
        <begin position="4"/>
        <end position="133"/>
    </location>
</feature>
<dbReference type="InterPro" id="IPR016135">
    <property type="entry name" value="UBQ-conjugating_enzyme/RWD"/>
</dbReference>
<name>A0A6C0K519_9ZZZZ</name>
<evidence type="ECO:0000259" key="1">
    <source>
        <dbReference type="PROSITE" id="PS50127"/>
    </source>
</evidence>
<dbReference type="PROSITE" id="PS50127">
    <property type="entry name" value="UBC_2"/>
    <property type="match status" value="1"/>
</dbReference>
<dbReference type="PANTHER" id="PTHR24067">
    <property type="entry name" value="UBIQUITIN-CONJUGATING ENZYME E2"/>
    <property type="match status" value="1"/>
</dbReference>
<dbReference type="EMBL" id="MN740798">
    <property type="protein sequence ID" value="QHU12186.1"/>
    <property type="molecule type" value="Genomic_DNA"/>
</dbReference>
<accession>A0A6C0K519</accession>
<dbReference type="SUPFAM" id="SSF54495">
    <property type="entry name" value="UBC-like"/>
    <property type="match status" value="1"/>
</dbReference>
<organism evidence="2">
    <name type="scientific">viral metagenome</name>
    <dbReference type="NCBI Taxonomy" id="1070528"/>
    <lineage>
        <taxon>unclassified sequences</taxon>
        <taxon>metagenomes</taxon>
        <taxon>organismal metagenomes</taxon>
    </lineage>
</organism>
<dbReference type="InterPro" id="IPR050113">
    <property type="entry name" value="Ub_conjugating_enzyme"/>
</dbReference>